<evidence type="ECO:0008006" key="2">
    <source>
        <dbReference type="Google" id="ProtNLM"/>
    </source>
</evidence>
<name>A0A0F9HAB5_9ZZZZ</name>
<gene>
    <name evidence="1" type="ORF">LCGC14_1727790</name>
</gene>
<sequence>MNAEELKMVLTELREIHNAHIEQLGCRYVEQEQRRVEQVCLRHGGHEFVDTYLTGTTKQCKFCGAYKGGE</sequence>
<evidence type="ECO:0000313" key="1">
    <source>
        <dbReference type="EMBL" id="KKM08049.1"/>
    </source>
</evidence>
<reference evidence="1" key="1">
    <citation type="journal article" date="2015" name="Nature">
        <title>Complex archaea that bridge the gap between prokaryotes and eukaryotes.</title>
        <authorList>
            <person name="Spang A."/>
            <person name="Saw J.H."/>
            <person name="Jorgensen S.L."/>
            <person name="Zaremba-Niedzwiedzka K."/>
            <person name="Martijn J."/>
            <person name="Lind A.E."/>
            <person name="van Eijk R."/>
            <person name="Schleper C."/>
            <person name="Guy L."/>
            <person name="Ettema T.J."/>
        </authorList>
    </citation>
    <scope>NUCLEOTIDE SEQUENCE</scope>
</reference>
<protein>
    <recommendedName>
        <fullName evidence="2">Transposase zinc-binding domain-containing protein</fullName>
    </recommendedName>
</protein>
<accession>A0A0F9HAB5</accession>
<dbReference type="EMBL" id="LAZR01015638">
    <property type="protein sequence ID" value="KKM08049.1"/>
    <property type="molecule type" value="Genomic_DNA"/>
</dbReference>
<organism evidence="1">
    <name type="scientific">marine sediment metagenome</name>
    <dbReference type="NCBI Taxonomy" id="412755"/>
    <lineage>
        <taxon>unclassified sequences</taxon>
        <taxon>metagenomes</taxon>
        <taxon>ecological metagenomes</taxon>
    </lineage>
</organism>
<dbReference type="AlphaFoldDB" id="A0A0F9HAB5"/>
<comment type="caution">
    <text evidence="1">The sequence shown here is derived from an EMBL/GenBank/DDBJ whole genome shotgun (WGS) entry which is preliminary data.</text>
</comment>
<proteinExistence type="predicted"/>